<name>F7D599_ORNAN</name>
<dbReference type="Pfam" id="PF21033">
    <property type="entry name" value="RMD1-3"/>
    <property type="match status" value="1"/>
</dbReference>
<dbReference type="GO" id="GO:0005741">
    <property type="term" value="C:mitochondrial outer membrane"/>
    <property type="evidence" value="ECO:0007669"/>
    <property type="project" value="UniProtKB-SubCell"/>
</dbReference>
<dbReference type="InterPro" id="IPR049039">
    <property type="entry name" value="RMD1-3_a_helical_rpt"/>
</dbReference>
<feature type="region of interest" description="Disordered" evidence="20">
    <location>
        <begin position="518"/>
        <end position="618"/>
    </location>
</feature>
<evidence type="ECO:0000256" key="14">
    <source>
        <dbReference type="ARBA" id="ARBA00038360"/>
    </source>
</evidence>
<sequence>MTLPCVRPSSSSSSCSSLLRAANEHVHTSRMGVLAGARGVLGLLLGTATGLGLLCAIYIHRRRRPRALVGSQGLPNSLGYTRTSESHLQAAAAARPRRAVPGEAGDAESLPWPPGVRPELVLDHLDLVVSGLSELRREVEELRGSLPSLAREIVGEVRSHLEAQRGPRRRRFLFHRERSDSTGSSSIYFTASSGGALTDGESEGGYTTANAESDYEGGQTEGESEDGGEAGEAAGEASDEETRDQLGPAAGPSAGDEELGQLLQQADELHQGSEQDRRDAFQLLLDNKLAYGDRQDFLWRLARAYSDMCELTEEADEKKSYAVGGKEEAEAALQLGEENPECHQWYAVLGSQVGEHEGIQKRIQSGFVFKEHVDRAISLQPDNPRSHFLLGRWCYQVAHLSWLERKTVSALYESPPTASVHDALQSFLKVEELKPGFSKAGRVYISKCYKELGNNTMATQWLKQALELPDITKEVACLAPPYPLPRRETPCGVRILRGHAPAGPLPLGPGAVALPPAPMECGPQRKGGTGVRGGGPCPFGPSPSAGLGLPRGPGGPAGHAHLLSTFPTSQRRNGASPAAPSPGRNEAGVGSPGTTCCLTPLPGPGPAKPAGPPHPGGG</sequence>
<dbReference type="GO" id="GO:0005739">
    <property type="term" value="C:mitochondrion"/>
    <property type="evidence" value="ECO:0000318"/>
    <property type="project" value="GO_Central"/>
</dbReference>
<evidence type="ECO:0000256" key="18">
    <source>
        <dbReference type="ARBA" id="ARBA00045208"/>
    </source>
</evidence>
<organism evidence="22 23">
    <name type="scientific">Ornithorhynchus anatinus</name>
    <name type="common">Duckbill platypus</name>
    <dbReference type="NCBI Taxonomy" id="9258"/>
    <lineage>
        <taxon>Eukaryota</taxon>
        <taxon>Metazoa</taxon>
        <taxon>Chordata</taxon>
        <taxon>Craniata</taxon>
        <taxon>Vertebrata</taxon>
        <taxon>Euteleostomi</taxon>
        <taxon>Mammalia</taxon>
        <taxon>Monotremata</taxon>
        <taxon>Ornithorhynchidae</taxon>
        <taxon>Ornithorhynchus</taxon>
    </lineage>
</organism>
<dbReference type="GO" id="GO:0005634">
    <property type="term" value="C:nucleus"/>
    <property type="evidence" value="ECO:0007669"/>
    <property type="project" value="UniProtKB-SubCell"/>
</dbReference>
<dbReference type="Ensembl" id="ENSOANT00000000802.3">
    <property type="protein sequence ID" value="ENSOANP00000000801.3"/>
    <property type="gene ID" value="ENSOANG00000000502.3"/>
</dbReference>
<feature type="region of interest" description="Disordered" evidence="20">
    <location>
        <begin position="172"/>
        <end position="256"/>
    </location>
</feature>
<keyword evidence="5 21" id="KW-0812">Transmembrane</keyword>
<gene>
    <name evidence="22" type="primary">RMDN3</name>
</gene>
<evidence type="ECO:0000256" key="12">
    <source>
        <dbReference type="ARBA" id="ARBA00023212"/>
    </source>
</evidence>
<dbReference type="GO" id="GO:0005737">
    <property type="term" value="C:cytoplasm"/>
    <property type="evidence" value="ECO:0000318"/>
    <property type="project" value="GO_Central"/>
</dbReference>
<dbReference type="PANTHER" id="PTHR16056:SF18">
    <property type="entry name" value="REGULATOR OF MICROTUBULE DYNAMICS PROTEIN 3"/>
    <property type="match status" value="1"/>
</dbReference>
<accession>F7D599</accession>
<keyword evidence="6" id="KW-0493">Microtubule</keyword>
<dbReference type="Proteomes" id="UP000002279">
    <property type="component" value="Unplaced"/>
</dbReference>
<evidence type="ECO:0000256" key="3">
    <source>
        <dbReference type="ARBA" id="ARBA00004647"/>
    </source>
</evidence>
<dbReference type="eggNOG" id="ENOG502QWUP">
    <property type="taxonomic scope" value="Eukaryota"/>
</dbReference>
<feature type="transmembrane region" description="Helical" evidence="21">
    <location>
        <begin position="39"/>
        <end position="59"/>
    </location>
</feature>
<keyword evidence="8 21" id="KW-1133">Transmembrane helix</keyword>
<evidence type="ECO:0000256" key="1">
    <source>
        <dbReference type="ARBA" id="ARBA00004123"/>
    </source>
</evidence>
<dbReference type="InterPro" id="IPR011990">
    <property type="entry name" value="TPR-like_helical_dom_sf"/>
</dbReference>
<evidence type="ECO:0000313" key="23">
    <source>
        <dbReference type="Proteomes" id="UP000002279"/>
    </source>
</evidence>
<evidence type="ECO:0000256" key="13">
    <source>
        <dbReference type="ARBA" id="ARBA00023242"/>
    </source>
</evidence>
<evidence type="ECO:0000256" key="11">
    <source>
        <dbReference type="ARBA" id="ARBA00023136"/>
    </source>
</evidence>
<dbReference type="GO" id="GO:0005876">
    <property type="term" value="C:spindle microtubule"/>
    <property type="evidence" value="ECO:0000318"/>
    <property type="project" value="GO_Central"/>
</dbReference>
<comment type="similarity">
    <text evidence="14">Belongs to the RMDN family.</text>
</comment>
<evidence type="ECO:0000256" key="9">
    <source>
        <dbReference type="ARBA" id="ARBA00023054"/>
    </source>
</evidence>
<evidence type="ECO:0000256" key="5">
    <source>
        <dbReference type="ARBA" id="ARBA00022692"/>
    </source>
</evidence>
<evidence type="ECO:0000256" key="7">
    <source>
        <dbReference type="ARBA" id="ARBA00022787"/>
    </source>
</evidence>
<dbReference type="AlphaFoldDB" id="F7D599"/>
<evidence type="ECO:0000256" key="10">
    <source>
        <dbReference type="ARBA" id="ARBA00023128"/>
    </source>
</evidence>
<evidence type="ECO:0000256" key="6">
    <source>
        <dbReference type="ARBA" id="ARBA00022701"/>
    </source>
</evidence>
<keyword evidence="12" id="KW-0206">Cytoskeleton</keyword>
<dbReference type="InParanoid" id="F7D599"/>
<feature type="region of interest" description="Disordered" evidence="20">
    <location>
        <begin position="85"/>
        <end position="111"/>
    </location>
</feature>
<evidence type="ECO:0000256" key="21">
    <source>
        <dbReference type="SAM" id="Phobius"/>
    </source>
</evidence>
<dbReference type="SUPFAM" id="SSF48452">
    <property type="entry name" value="TPR-like"/>
    <property type="match status" value="1"/>
</dbReference>
<reference evidence="22" key="2">
    <citation type="submission" date="2025-09" db="UniProtKB">
        <authorList>
            <consortium name="Ensembl"/>
        </authorList>
    </citation>
    <scope>IDENTIFICATION</scope>
    <source>
        <strain evidence="22">Glennie</strain>
    </source>
</reference>
<evidence type="ECO:0000256" key="2">
    <source>
        <dbReference type="ARBA" id="ARBA00004572"/>
    </source>
</evidence>
<keyword evidence="11 21" id="KW-0472">Membrane</keyword>
<evidence type="ECO:0000256" key="19">
    <source>
        <dbReference type="ARBA" id="ARBA00046468"/>
    </source>
</evidence>
<evidence type="ECO:0000256" key="16">
    <source>
        <dbReference type="ARBA" id="ARBA00041608"/>
    </source>
</evidence>
<dbReference type="GO" id="GO:0097431">
    <property type="term" value="C:mitotic spindle pole"/>
    <property type="evidence" value="ECO:0000318"/>
    <property type="project" value="GO_Central"/>
</dbReference>
<evidence type="ECO:0000256" key="20">
    <source>
        <dbReference type="SAM" id="MobiDB-lite"/>
    </source>
</evidence>
<evidence type="ECO:0000256" key="4">
    <source>
        <dbReference type="ARBA" id="ARBA00022490"/>
    </source>
</evidence>
<keyword evidence="10" id="KW-0496">Mitochondrion</keyword>
<evidence type="ECO:0000256" key="8">
    <source>
        <dbReference type="ARBA" id="ARBA00022989"/>
    </source>
</evidence>
<dbReference type="Bgee" id="ENSOANG00000000502">
    <property type="expression patterns" value="Expressed in liver and 8 other cell types or tissues"/>
</dbReference>
<keyword evidence="13" id="KW-0539">Nucleus</keyword>
<comment type="subcellular location">
    <subcellularLocation>
        <location evidence="3">Cytoplasm</location>
        <location evidence="3">Cytoskeleton</location>
        <location evidence="3">Spindle pole</location>
    </subcellularLocation>
    <subcellularLocation>
        <location evidence="2">Mitochondrion outer membrane</location>
        <topology evidence="2">Single-pass membrane protein</topology>
    </subcellularLocation>
    <subcellularLocation>
        <location evidence="1">Nucleus</location>
    </subcellularLocation>
</comment>
<comment type="subunit">
    <text evidence="19">Interacts with PTPN2. Interacts with microtubules. Interacts with VAPB. Interacts (via FFAT motif) with MOSPD2 (via MSP domain). Interacts (via phosphorylated FFAT motif) with MOSPD2, VAPA and VAPB.</text>
</comment>
<dbReference type="GO" id="GO:0008017">
    <property type="term" value="F:microtubule binding"/>
    <property type="evidence" value="ECO:0000318"/>
    <property type="project" value="GO_Central"/>
</dbReference>
<dbReference type="PANTHER" id="PTHR16056">
    <property type="entry name" value="REGULATOR OF MICROTUBULE DYNAMICS PROTEIN"/>
    <property type="match status" value="1"/>
</dbReference>
<evidence type="ECO:0000256" key="17">
    <source>
        <dbReference type="ARBA" id="ARBA00041960"/>
    </source>
</evidence>
<comment type="function">
    <text evidence="18">Involved in cellular calcium homeostasis regulation. May participate in differentiation and apoptosis of keratinocytes. Overexpression induces apoptosis.</text>
</comment>
<keyword evidence="9" id="KW-0175">Coiled coil</keyword>
<reference evidence="22" key="1">
    <citation type="submission" date="2025-08" db="UniProtKB">
        <authorList>
            <consortium name="Ensembl"/>
        </authorList>
    </citation>
    <scope>IDENTIFICATION</scope>
    <source>
        <strain evidence="22">Glennie</strain>
    </source>
</reference>
<dbReference type="GeneTree" id="ENSGT00950000182992"/>
<proteinExistence type="inferred from homology"/>
<protein>
    <recommendedName>
        <fullName evidence="15">Regulator of microtubule dynamics protein 3</fullName>
    </recommendedName>
    <alternativeName>
        <fullName evidence="16">Protein FAM82A2</fullName>
    </alternativeName>
    <alternativeName>
        <fullName evidence="17">Protein FAM82C</fullName>
    </alternativeName>
</protein>
<feature type="compositionally biased region" description="Polar residues" evidence="20">
    <location>
        <begin position="181"/>
        <end position="195"/>
    </location>
</feature>
<evidence type="ECO:0000313" key="22">
    <source>
        <dbReference type="Ensembl" id="ENSOANP00000000801.3"/>
    </source>
</evidence>
<feature type="compositionally biased region" description="Gly residues" evidence="20">
    <location>
        <begin position="525"/>
        <end position="537"/>
    </location>
</feature>
<feature type="compositionally biased region" description="Pro residues" evidence="20">
    <location>
        <begin position="601"/>
        <end position="618"/>
    </location>
</feature>
<keyword evidence="7" id="KW-1000">Mitochondrion outer membrane</keyword>
<keyword evidence="23" id="KW-1185">Reference proteome</keyword>
<dbReference type="HOGENOM" id="CLU_046369_0_2_1"/>
<dbReference type="STRING" id="9258.ENSOANP00000000801"/>
<dbReference type="FunCoup" id="F7D599">
    <property type="interactions" value="311"/>
</dbReference>
<keyword evidence="4" id="KW-0963">Cytoplasm</keyword>
<dbReference type="Gene3D" id="1.25.40.10">
    <property type="entry name" value="Tetratricopeptide repeat domain"/>
    <property type="match status" value="1"/>
</dbReference>
<evidence type="ECO:0000256" key="15">
    <source>
        <dbReference type="ARBA" id="ARBA00039962"/>
    </source>
</evidence>